<protein>
    <submittedName>
        <fullName evidence="1">Uncharacterized protein</fullName>
    </submittedName>
</protein>
<organism evidence="1 2">
    <name type="scientific">Helianthus annuus</name>
    <name type="common">Common sunflower</name>
    <dbReference type="NCBI Taxonomy" id="4232"/>
    <lineage>
        <taxon>Eukaryota</taxon>
        <taxon>Viridiplantae</taxon>
        <taxon>Streptophyta</taxon>
        <taxon>Embryophyta</taxon>
        <taxon>Tracheophyta</taxon>
        <taxon>Spermatophyta</taxon>
        <taxon>Magnoliopsida</taxon>
        <taxon>eudicotyledons</taxon>
        <taxon>Gunneridae</taxon>
        <taxon>Pentapetalae</taxon>
        <taxon>asterids</taxon>
        <taxon>campanulids</taxon>
        <taxon>Asterales</taxon>
        <taxon>Asteraceae</taxon>
        <taxon>Asteroideae</taxon>
        <taxon>Heliantheae alliance</taxon>
        <taxon>Heliantheae</taxon>
        <taxon>Helianthus</taxon>
    </lineage>
</organism>
<dbReference type="EMBL" id="MNCJ02000328">
    <property type="protein sequence ID" value="KAF5772828.1"/>
    <property type="molecule type" value="Genomic_DNA"/>
</dbReference>
<dbReference type="AlphaFoldDB" id="A0A9K3HBE6"/>
<dbReference type="Proteomes" id="UP000215914">
    <property type="component" value="Unassembled WGS sequence"/>
</dbReference>
<gene>
    <name evidence="1" type="ORF">HanXRQr2_Chr13g0581791</name>
</gene>
<keyword evidence="2" id="KW-1185">Reference proteome</keyword>
<evidence type="ECO:0000313" key="1">
    <source>
        <dbReference type="EMBL" id="KAF5772828.1"/>
    </source>
</evidence>
<name>A0A9K3HBE6_HELAN</name>
<reference evidence="1" key="1">
    <citation type="journal article" date="2017" name="Nature">
        <title>The sunflower genome provides insights into oil metabolism, flowering and Asterid evolution.</title>
        <authorList>
            <person name="Badouin H."/>
            <person name="Gouzy J."/>
            <person name="Grassa C.J."/>
            <person name="Murat F."/>
            <person name="Staton S.E."/>
            <person name="Cottret L."/>
            <person name="Lelandais-Briere C."/>
            <person name="Owens G.L."/>
            <person name="Carrere S."/>
            <person name="Mayjonade B."/>
            <person name="Legrand L."/>
            <person name="Gill N."/>
            <person name="Kane N.C."/>
            <person name="Bowers J.E."/>
            <person name="Hubner S."/>
            <person name="Bellec A."/>
            <person name="Berard A."/>
            <person name="Berges H."/>
            <person name="Blanchet N."/>
            <person name="Boniface M.C."/>
            <person name="Brunel D."/>
            <person name="Catrice O."/>
            <person name="Chaidir N."/>
            <person name="Claudel C."/>
            <person name="Donnadieu C."/>
            <person name="Faraut T."/>
            <person name="Fievet G."/>
            <person name="Helmstetter N."/>
            <person name="King M."/>
            <person name="Knapp S.J."/>
            <person name="Lai Z."/>
            <person name="Le Paslier M.C."/>
            <person name="Lippi Y."/>
            <person name="Lorenzon L."/>
            <person name="Mandel J.R."/>
            <person name="Marage G."/>
            <person name="Marchand G."/>
            <person name="Marquand E."/>
            <person name="Bret-Mestries E."/>
            <person name="Morien E."/>
            <person name="Nambeesan S."/>
            <person name="Nguyen T."/>
            <person name="Pegot-Espagnet P."/>
            <person name="Pouilly N."/>
            <person name="Raftis F."/>
            <person name="Sallet E."/>
            <person name="Schiex T."/>
            <person name="Thomas J."/>
            <person name="Vandecasteele C."/>
            <person name="Vares D."/>
            <person name="Vear F."/>
            <person name="Vautrin S."/>
            <person name="Crespi M."/>
            <person name="Mangin B."/>
            <person name="Burke J.M."/>
            <person name="Salse J."/>
            <person name="Munos S."/>
            <person name="Vincourt P."/>
            <person name="Rieseberg L.H."/>
            <person name="Langlade N.B."/>
        </authorList>
    </citation>
    <scope>NUCLEOTIDE SEQUENCE</scope>
    <source>
        <tissue evidence="1">Leaves</tissue>
    </source>
</reference>
<comment type="caution">
    <text evidence="1">The sequence shown here is derived from an EMBL/GenBank/DDBJ whole genome shotgun (WGS) entry which is preliminary data.</text>
</comment>
<evidence type="ECO:0000313" key="2">
    <source>
        <dbReference type="Proteomes" id="UP000215914"/>
    </source>
</evidence>
<accession>A0A9K3HBE6</accession>
<reference evidence="1" key="2">
    <citation type="submission" date="2020-06" db="EMBL/GenBank/DDBJ databases">
        <title>Helianthus annuus Genome sequencing and assembly Release 2.</title>
        <authorList>
            <person name="Gouzy J."/>
            <person name="Langlade N."/>
            <person name="Munos S."/>
        </authorList>
    </citation>
    <scope>NUCLEOTIDE SEQUENCE</scope>
    <source>
        <tissue evidence="1">Leaves</tissue>
    </source>
</reference>
<proteinExistence type="predicted"/>
<sequence>MKFSIYSQSGVRGCGLMGLGPETDNNEYALCLAGLDCLVASRCSSVLAHLDWSHVSLLSALLSLLSSADKWRSWDSCPRLLIGAM</sequence>
<dbReference type="Gramene" id="mRNA:HanXRQr2_Chr13g0581791">
    <property type="protein sequence ID" value="CDS:HanXRQr2_Chr13g0581791.1"/>
    <property type="gene ID" value="HanXRQr2_Chr13g0581791"/>
</dbReference>